<dbReference type="Proteomes" id="UP001191082">
    <property type="component" value="Unassembled WGS sequence"/>
</dbReference>
<feature type="transmembrane region" description="Helical" evidence="1">
    <location>
        <begin position="97"/>
        <end position="117"/>
    </location>
</feature>
<keyword evidence="1" id="KW-0472">Membrane</keyword>
<proteinExistence type="predicted"/>
<keyword evidence="3" id="KW-1185">Reference proteome</keyword>
<dbReference type="RefSeq" id="WP_138865167.1">
    <property type="nucleotide sequence ID" value="NZ_VCPC01000004.1"/>
</dbReference>
<gene>
    <name evidence="2" type="ORF">FGK64_17585</name>
</gene>
<feature type="transmembrane region" description="Helical" evidence="1">
    <location>
        <begin position="71"/>
        <end position="91"/>
    </location>
</feature>
<comment type="caution">
    <text evidence="2">The sequence shown here is derived from an EMBL/GenBank/DDBJ whole genome shotgun (WGS) entry which is preliminary data.</text>
</comment>
<dbReference type="SUPFAM" id="SSF81442">
    <property type="entry name" value="Cytochrome c oxidase subunit I-like"/>
    <property type="match status" value="1"/>
</dbReference>
<sequence>MKGLPYWFFALGVLSVLIGMVWGIQMAATHDHLLSPAHAHLNLLGWVSFSIYAFFYHLVPNAAQGLLPKVHFALALVGLVVLVPGIAMAHMGVNEGVAAAGSILSLLSMLVFGVIILRHGRG</sequence>
<reference evidence="2 3" key="1">
    <citation type="submission" date="2019-05" db="EMBL/GenBank/DDBJ databases">
        <title>Marivita sp. nov. isolated from sea sediment.</title>
        <authorList>
            <person name="Kim W."/>
        </authorList>
    </citation>
    <scope>NUCLEOTIDE SEQUENCE [LARGE SCALE GENOMIC DNA]</scope>
    <source>
        <strain evidence="2 3">CAU 1492</strain>
    </source>
</reference>
<dbReference type="EMBL" id="VCPC01000004">
    <property type="protein sequence ID" value="TMV10593.1"/>
    <property type="molecule type" value="Genomic_DNA"/>
</dbReference>
<dbReference type="Gene3D" id="1.20.210.10">
    <property type="entry name" value="Cytochrome c oxidase-like, subunit I domain"/>
    <property type="match status" value="1"/>
</dbReference>
<evidence type="ECO:0000313" key="3">
    <source>
        <dbReference type="Proteomes" id="UP001191082"/>
    </source>
</evidence>
<accession>A0ABY2X567</accession>
<keyword evidence="1" id="KW-1133">Transmembrane helix</keyword>
<feature type="transmembrane region" description="Helical" evidence="1">
    <location>
        <begin position="39"/>
        <end position="59"/>
    </location>
</feature>
<keyword evidence="1" id="KW-0812">Transmembrane</keyword>
<name>A0ABY2X567_9RHOB</name>
<dbReference type="InterPro" id="IPR036927">
    <property type="entry name" value="Cyt_c_oxase-like_su1_sf"/>
</dbReference>
<evidence type="ECO:0000256" key="1">
    <source>
        <dbReference type="SAM" id="Phobius"/>
    </source>
</evidence>
<protein>
    <submittedName>
        <fullName evidence="2">Uncharacterized protein</fullName>
    </submittedName>
</protein>
<organism evidence="2 3">
    <name type="scientific">Arenibacterium halophilum</name>
    <dbReference type="NCBI Taxonomy" id="2583821"/>
    <lineage>
        <taxon>Bacteria</taxon>
        <taxon>Pseudomonadati</taxon>
        <taxon>Pseudomonadota</taxon>
        <taxon>Alphaproteobacteria</taxon>
        <taxon>Rhodobacterales</taxon>
        <taxon>Paracoccaceae</taxon>
        <taxon>Arenibacterium</taxon>
    </lineage>
</organism>
<evidence type="ECO:0000313" key="2">
    <source>
        <dbReference type="EMBL" id="TMV10593.1"/>
    </source>
</evidence>